<keyword evidence="2" id="KW-1185">Reference proteome</keyword>
<protein>
    <submittedName>
        <fullName evidence="1">Uncharacterized protein</fullName>
    </submittedName>
</protein>
<accession>A0ABS4Q240</accession>
<gene>
    <name evidence="1" type="ORF">JOM49_007278</name>
</gene>
<name>A0ABS4Q240_9PSEU</name>
<dbReference type="RefSeq" id="WP_209668600.1">
    <property type="nucleotide sequence ID" value="NZ_JAGGMS010000001.1"/>
</dbReference>
<dbReference type="Proteomes" id="UP000741013">
    <property type="component" value="Unassembled WGS sequence"/>
</dbReference>
<proteinExistence type="predicted"/>
<reference evidence="1 2" key="1">
    <citation type="submission" date="2021-03" db="EMBL/GenBank/DDBJ databases">
        <title>Sequencing the genomes of 1000 actinobacteria strains.</title>
        <authorList>
            <person name="Klenk H.-P."/>
        </authorList>
    </citation>
    <scope>NUCLEOTIDE SEQUENCE [LARGE SCALE GENOMIC DNA]</scope>
    <source>
        <strain evidence="1 2">DSM 45510</strain>
    </source>
</reference>
<sequence>MWSETVVDRLLAQWCADIDSVPVPELVSLEVALAIVDHARQRRPA</sequence>
<organism evidence="1 2">
    <name type="scientific">Amycolatopsis magusensis</name>
    <dbReference type="NCBI Taxonomy" id="882444"/>
    <lineage>
        <taxon>Bacteria</taxon>
        <taxon>Bacillati</taxon>
        <taxon>Actinomycetota</taxon>
        <taxon>Actinomycetes</taxon>
        <taxon>Pseudonocardiales</taxon>
        <taxon>Pseudonocardiaceae</taxon>
        <taxon>Amycolatopsis</taxon>
    </lineage>
</organism>
<evidence type="ECO:0000313" key="2">
    <source>
        <dbReference type="Proteomes" id="UP000741013"/>
    </source>
</evidence>
<evidence type="ECO:0000313" key="1">
    <source>
        <dbReference type="EMBL" id="MBP2185752.1"/>
    </source>
</evidence>
<dbReference type="EMBL" id="JAGGMS010000001">
    <property type="protein sequence ID" value="MBP2185752.1"/>
    <property type="molecule type" value="Genomic_DNA"/>
</dbReference>
<comment type="caution">
    <text evidence="1">The sequence shown here is derived from an EMBL/GenBank/DDBJ whole genome shotgun (WGS) entry which is preliminary data.</text>
</comment>